<dbReference type="AlphaFoldDB" id="A0A1G9CI07"/>
<sequence>MVWILLALIIALVIYLYTQNYLIETTQYSVTVPKLDEQMKGKRIVHLTDLHLTPRSNKSYIETIIQKTEEAEPDFIVLTGDLVQAGLSSLADTPLRRFAELCTNIAPTYAVTGNHDIASGSFSEFTSILSAAGVHLLLDEAEVVTVDEEEKLVIMGLAEREDQINLPKPMLKSIELTPEMERLPKVLLAHRPEHFEQYMYDQTKAPALVLSGHTHSGQARIPYLGGVYAPGQGFFPKYDYGIFSSEEHRSRRLIISRGLGNSSFPFRINNRPEIVVVTLQ</sequence>
<dbReference type="SUPFAM" id="SSF56300">
    <property type="entry name" value="Metallo-dependent phosphatases"/>
    <property type="match status" value="1"/>
</dbReference>
<evidence type="ECO:0000313" key="2">
    <source>
        <dbReference type="EMBL" id="SDK51280.1"/>
    </source>
</evidence>
<gene>
    <name evidence="2" type="ORF">SAMN04488098_103517</name>
</gene>
<dbReference type="RefSeq" id="WP_091267700.1">
    <property type="nucleotide sequence ID" value="NZ_FNFK01000035.1"/>
</dbReference>
<protein>
    <recommendedName>
        <fullName evidence="1">Calcineurin-like phosphoesterase domain-containing protein</fullName>
    </recommendedName>
</protein>
<name>A0A1G9CI07_9LACT</name>
<dbReference type="STRING" id="426701.SAMN04488098_103517"/>
<dbReference type="GO" id="GO:0016787">
    <property type="term" value="F:hydrolase activity"/>
    <property type="evidence" value="ECO:0007669"/>
    <property type="project" value="InterPro"/>
</dbReference>
<reference evidence="3" key="1">
    <citation type="submission" date="2016-10" db="EMBL/GenBank/DDBJ databases">
        <authorList>
            <person name="Varghese N."/>
            <person name="Submissions S."/>
        </authorList>
    </citation>
    <scope>NUCLEOTIDE SEQUENCE [LARGE SCALE GENOMIC DNA]</scope>
    <source>
        <strain evidence="3">DSM 19181</strain>
    </source>
</reference>
<dbReference type="OrthoDB" id="9780884at2"/>
<dbReference type="EMBL" id="FNFK01000035">
    <property type="protein sequence ID" value="SDK51280.1"/>
    <property type="molecule type" value="Genomic_DNA"/>
</dbReference>
<dbReference type="InterPro" id="IPR029052">
    <property type="entry name" value="Metallo-depent_PP-like"/>
</dbReference>
<dbReference type="Pfam" id="PF00149">
    <property type="entry name" value="Metallophos"/>
    <property type="match status" value="1"/>
</dbReference>
<dbReference type="PANTHER" id="PTHR31302">
    <property type="entry name" value="TRANSMEMBRANE PROTEIN WITH METALLOPHOSPHOESTERASE DOMAIN-RELATED"/>
    <property type="match status" value="1"/>
</dbReference>
<dbReference type="CDD" id="cd07385">
    <property type="entry name" value="MPP_YkuE_C"/>
    <property type="match status" value="1"/>
</dbReference>
<evidence type="ECO:0000259" key="1">
    <source>
        <dbReference type="Pfam" id="PF00149"/>
    </source>
</evidence>
<dbReference type="Gene3D" id="3.60.21.10">
    <property type="match status" value="1"/>
</dbReference>
<dbReference type="Proteomes" id="UP000199433">
    <property type="component" value="Unassembled WGS sequence"/>
</dbReference>
<keyword evidence="3" id="KW-1185">Reference proteome</keyword>
<dbReference type="InterPro" id="IPR004843">
    <property type="entry name" value="Calcineurin-like_PHP"/>
</dbReference>
<feature type="domain" description="Calcineurin-like phosphoesterase" evidence="1">
    <location>
        <begin position="43"/>
        <end position="216"/>
    </location>
</feature>
<accession>A0A1G9CI07</accession>
<dbReference type="PANTHER" id="PTHR31302:SF0">
    <property type="entry name" value="TRANSMEMBRANE PROTEIN WITH METALLOPHOSPHOESTERASE DOMAIN"/>
    <property type="match status" value="1"/>
</dbReference>
<organism evidence="2 3">
    <name type="scientific">Alkalibacterium thalassium</name>
    <dbReference type="NCBI Taxonomy" id="426701"/>
    <lineage>
        <taxon>Bacteria</taxon>
        <taxon>Bacillati</taxon>
        <taxon>Bacillota</taxon>
        <taxon>Bacilli</taxon>
        <taxon>Lactobacillales</taxon>
        <taxon>Carnobacteriaceae</taxon>
        <taxon>Alkalibacterium</taxon>
    </lineage>
</organism>
<proteinExistence type="predicted"/>
<dbReference type="InterPro" id="IPR051158">
    <property type="entry name" value="Metallophosphoesterase_sf"/>
</dbReference>
<evidence type="ECO:0000313" key="3">
    <source>
        <dbReference type="Proteomes" id="UP000199433"/>
    </source>
</evidence>